<accession>A0A212FAR9</accession>
<feature type="non-terminal residue" evidence="12">
    <location>
        <position position="1"/>
    </location>
</feature>
<keyword evidence="7" id="KW-0804">Transcription</keyword>
<organism evidence="12 13">
    <name type="scientific">Danaus plexippus plexippus</name>
    <dbReference type="NCBI Taxonomy" id="278856"/>
    <lineage>
        <taxon>Eukaryota</taxon>
        <taxon>Metazoa</taxon>
        <taxon>Ecdysozoa</taxon>
        <taxon>Arthropoda</taxon>
        <taxon>Hexapoda</taxon>
        <taxon>Insecta</taxon>
        <taxon>Pterygota</taxon>
        <taxon>Neoptera</taxon>
        <taxon>Endopterygota</taxon>
        <taxon>Lepidoptera</taxon>
        <taxon>Glossata</taxon>
        <taxon>Ditrysia</taxon>
        <taxon>Papilionoidea</taxon>
        <taxon>Nymphalidae</taxon>
        <taxon>Danainae</taxon>
        <taxon>Danaini</taxon>
        <taxon>Danaina</taxon>
        <taxon>Danaus</taxon>
        <taxon>Danaus</taxon>
    </lineage>
</organism>
<reference evidence="12 13" key="1">
    <citation type="journal article" date="2011" name="Cell">
        <title>The monarch butterfly genome yields insights into long-distance migration.</title>
        <authorList>
            <person name="Zhan S."/>
            <person name="Merlin C."/>
            <person name="Boore J.L."/>
            <person name="Reppert S.M."/>
        </authorList>
    </citation>
    <scope>NUCLEOTIDE SEQUENCE [LARGE SCALE GENOMIC DNA]</scope>
    <source>
        <strain evidence="12">F-2</strain>
    </source>
</reference>
<evidence type="ECO:0000313" key="12">
    <source>
        <dbReference type="EMBL" id="OWR50818.1"/>
    </source>
</evidence>
<dbReference type="PROSITE" id="PS50071">
    <property type="entry name" value="HOMEOBOX_2"/>
    <property type="match status" value="1"/>
</dbReference>
<evidence type="ECO:0000313" key="13">
    <source>
        <dbReference type="Proteomes" id="UP000007151"/>
    </source>
</evidence>
<proteinExistence type="predicted"/>
<evidence type="ECO:0000256" key="5">
    <source>
        <dbReference type="ARBA" id="ARBA00023155"/>
    </source>
</evidence>
<dbReference type="InterPro" id="IPR009057">
    <property type="entry name" value="Homeodomain-like_sf"/>
</dbReference>
<sequence>HTFLIQDPKSNLLEPMKNKLHLRADTCFYLQSMRPFMNSAYCYSSELRLPAARKERTAFTKTQIKSLEAEFERANYLTRLRRYEIAVALHLTERQVKVWFQNRRMKWKRTKGVAKSAGRLA</sequence>
<feature type="DNA-binding region" description="Homeobox" evidence="9">
    <location>
        <begin position="52"/>
        <end position="111"/>
    </location>
</feature>
<dbReference type="CDD" id="cd00086">
    <property type="entry name" value="homeodomain"/>
    <property type="match status" value="1"/>
</dbReference>
<dbReference type="EMBL" id="AGBW02009438">
    <property type="protein sequence ID" value="OWR50818.1"/>
    <property type="molecule type" value="Genomic_DNA"/>
</dbReference>
<dbReference type="GO" id="GO:0045944">
    <property type="term" value="P:positive regulation of transcription by RNA polymerase II"/>
    <property type="evidence" value="ECO:0007669"/>
    <property type="project" value="InterPro"/>
</dbReference>
<evidence type="ECO:0000256" key="6">
    <source>
        <dbReference type="ARBA" id="ARBA00023159"/>
    </source>
</evidence>
<dbReference type="PANTHER" id="PTHR24328">
    <property type="entry name" value="HOMEOBOX PROTEIN MOX"/>
    <property type="match status" value="1"/>
</dbReference>
<dbReference type="InterPro" id="IPR001356">
    <property type="entry name" value="HD"/>
</dbReference>
<keyword evidence="8 9" id="KW-0539">Nucleus</keyword>
<evidence type="ECO:0000256" key="1">
    <source>
        <dbReference type="ARBA" id="ARBA00004123"/>
    </source>
</evidence>
<dbReference type="SUPFAM" id="SSF46689">
    <property type="entry name" value="Homeodomain-like"/>
    <property type="match status" value="1"/>
</dbReference>
<keyword evidence="6" id="KW-0010">Activator</keyword>
<evidence type="ECO:0000256" key="3">
    <source>
        <dbReference type="ARBA" id="ARBA00023015"/>
    </source>
</evidence>
<evidence type="ECO:0000256" key="7">
    <source>
        <dbReference type="ARBA" id="ARBA00023163"/>
    </source>
</evidence>
<dbReference type="KEGG" id="dpl:KGM_210017B"/>
<dbReference type="AlphaFoldDB" id="A0A212FAR9"/>
<dbReference type="InterPro" id="IPR020479">
    <property type="entry name" value="HD_metazoa"/>
</dbReference>
<keyword evidence="4 9" id="KW-0238">DNA-binding</keyword>
<dbReference type="PROSITE" id="PS00027">
    <property type="entry name" value="HOMEOBOX_1"/>
    <property type="match status" value="1"/>
</dbReference>
<dbReference type="GO" id="GO:0005634">
    <property type="term" value="C:nucleus"/>
    <property type="evidence" value="ECO:0007669"/>
    <property type="project" value="UniProtKB-SubCell"/>
</dbReference>
<dbReference type="Pfam" id="PF00046">
    <property type="entry name" value="Homeodomain"/>
    <property type="match status" value="1"/>
</dbReference>
<keyword evidence="2" id="KW-0217">Developmental protein</keyword>
<comment type="subcellular location">
    <subcellularLocation>
        <location evidence="1 9 10">Nucleus</location>
    </subcellularLocation>
</comment>
<dbReference type="InterPro" id="IPR017970">
    <property type="entry name" value="Homeobox_CS"/>
</dbReference>
<dbReference type="Gene3D" id="1.10.10.60">
    <property type="entry name" value="Homeodomain-like"/>
    <property type="match status" value="1"/>
</dbReference>
<dbReference type="PANTHER" id="PTHR24328:SF7">
    <property type="entry name" value="BUTTONLESS"/>
    <property type="match status" value="1"/>
</dbReference>
<protein>
    <recommendedName>
        <fullName evidence="11">Homeobox domain-containing protein</fullName>
    </recommendedName>
</protein>
<keyword evidence="5 9" id="KW-0371">Homeobox</keyword>
<dbReference type="SMART" id="SM00389">
    <property type="entry name" value="HOX"/>
    <property type="match status" value="1"/>
</dbReference>
<gene>
    <name evidence="12" type="ORF">KGM_210017B</name>
</gene>
<feature type="domain" description="Homeobox" evidence="11">
    <location>
        <begin position="50"/>
        <end position="110"/>
    </location>
</feature>
<name>A0A212FAR9_DANPL</name>
<dbReference type="InterPro" id="IPR042634">
    <property type="entry name" value="MOX-1/MOX-2"/>
</dbReference>
<evidence type="ECO:0000256" key="2">
    <source>
        <dbReference type="ARBA" id="ARBA00022473"/>
    </source>
</evidence>
<dbReference type="GO" id="GO:0000981">
    <property type="term" value="F:DNA-binding transcription factor activity, RNA polymerase II-specific"/>
    <property type="evidence" value="ECO:0007669"/>
    <property type="project" value="InterPro"/>
</dbReference>
<dbReference type="STRING" id="278856.A0A212FAR9"/>
<dbReference type="PRINTS" id="PR00024">
    <property type="entry name" value="HOMEOBOX"/>
</dbReference>
<evidence type="ECO:0000259" key="11">
    <source>
        <dbReference type="PROSITE" id="PS50071"/>
    </source>
</evidence>
<dbReference type="InParanoid" id="A0A212FAR9"/>
<evidence type="ECO:0000256" key="4">
    <source>
        <dbReference type="ARBA" id="ARBA00023125"/>
    </source>
</evidence>
<keyword evidence="13" id="KW-1185">Reference proteome</keyword>
<evidence type="ECO:0000256" key="9">
    <source>
        <dbReference type="PROSITE-ProRule" id="PRU00108"/>
    </source>
</evidence>
<evidence type="ECO:0000256" key="8">
    <source>
        <dbReference type="ARBA" id="ARBA00023242"/>
    </source>
</evidence>
<dbReference type="eggNOG" id="KOG0489">
    <property type="taxonomic scope" value="Eukaryota"/>
</dbReference>
<dbReference type="GO" id="GO:0000978">
    <property type="term" value="F:RNA polymerase II cis-regulatory region sequence-specific DNA binding"/>
    <property type="evidence" value="ECO:0007669"/>
    <property type="project" value="TreeGrafter"/>
</dbReference>
<evidence type="ECO:0000256" key="10">
    <source>
        <dbReference type="RuleBase" id="RU000682"/>
    </source>
</evidence>
<keyword evidence="3" id="KW-0805">Transcription regulation</keyword>
<dbReference type="Proteomes" id="UP000007151">
    <property type="component" value="Unassembled WGS sequence"/>
</dbReference>
<comment type="caution">
    <text evidence="12">The sequence shown here is derived from an EMBL/GenBank/DDBJ whole genome shotgun (WGS) entry which is preliminary data.</text>
</comment>